<reference evidence="8 9" key="1">
    <citation type="journal article" date="2008" name="BMC Genomics">
        <title>Complete genome of Phenylobacterium zucineum - a novel facultative intracellular bacterium isolated from human erythroleukemia cell line K562.</title>
        <authorList>
            <person name="Luo Y."/>
            <person name="Xu X."/>
            <person name="Ding Z."/>
            <person name="Liu Z."/>
            <person name="Zhang B."/>
            <person name="Yan Z."/>
            <person name="Sun J."/>
            <person name="Hu S."/>
            <person name="Hu X."/>
        </authorList>
    </citation>
    <scope>NUCLEOTIDE SEQUENCE [LARGE SCALE GENOMIC DNA]</scope>
    <source>
        <strain evidence="8 9">HLK1</strain>
    </source>
</reference>
<evidence type="ECO:0000259" key="7">
    <source>
        <dbReference type="Pfam" id="PF01292"/>
    </source>
</evidence>
<feature type="transmembrane region" description="Helical" evidence="6">
    <location>
        <begin position="120"/>
        <end position="143"/>
    </location>
</feature>
<organism evidence="8 9">
    <name type="scientific">Phenylobacterium zucineum (strain HLK1)</name>
    <dbReference type="NCBI Taxonomy" id="450851"/>
    <lineage>
        <taxon>Bacteria</taxon>
        <taxon>Pseudomonadati</taxon>
        <taxon>Pseudomonadota</taxon>
        <taxon>Alphaproteobacteria</taxon>
        <taxon>Caulobacterales</taxon>
        <taxon>Caulobacteraceae</taxon>
        <taxon>Phenylobacterium</taxon>
    </lineage>
</organism>
<evidence type="ECO:0000256" key="4">
    <source>
        <dbReference type="ARBA" id="ARBA00022989"/>
    </source>
</evidence>
<dbReference type="PANTHER" id="PTHR30485">
    <property type="entry name" value="NI/FE-HYDROGENASE 1 B-TYPE CYTOCHROME SUBUNIT"/>
    <property type="match status" value="1"/>
</dbReference>
<name>B4RB88_PHEZH</name>
<dbReference type="KEGG" id="pzu:PHZ_c3324"/>
<dbReference type="AlphaFoldDB" id="B4RB88"/>
<feature type="transmembrane region" description="Helical" evidence="6">
    <location>
        <begin position="232"/>
        <end position="257"/>
    </location>
</feature>
<feature type="transmembrane region" description="Helical" evidence="6">
    <location>
        <begin position="190"/>
        <end position="212"/>
    </location>
</feature>
<dbReference type="InterPro" id="IPR051542">
    <property type="entry name" value="Hydrogenase_cytochrome"/>
</dbReference>
<dbReference type="PANTHER" id="PTHR30485:SF1">
    <property type="entry name" value="CYTOCHROME YDHU-RELATED"/>
    <property type="match status" value="1"/>
</dbReference>
<keyword evidence="2" id="KW-1003">Cell membrane</keyword>
<protein>
    <recommendedName>
        <fullName evidence="7">Cytochrome b561 bacterial/Ni-hydrogenase domain-containing protein</fullName>
    </recommendedName>
</protein>
<dbReference type="eggNOG" id="COG2864">
    <property type="taxonomic scope" value="Bacteria"/>
</dbReference>
<dbReference type="EMBL" id="CP000747">
    <property type="protein sequence ID" value="ACG79733.1"/>
    <property type="molecule type" value="Genomic_DNA"/>
</dbReference>
<evidence type="ECO:0000256" key="6">
    <source>
        <dbReference type="SAM" id="Phobius"/>
    </source>
</evidence>
<gene>
    <name evidence="8" type="ordered locus">PHZ_c3324</name>
</gene>
<evidence type="ECO:0000256" key="1">
    <source>
        <dbReference type="ARBA" id="ARBA00004651"/>
    </source>
</evidence>
<dbReference type="InterPro" id="IPR011577">
    <property type="entry name" value="Cyt_b561_bac/Ni-Hgenase"/>
</dbReference>
<proteinExistence type="predicted"/>
<keyword evidence="3 6" id="KW-0812">Transmembrane</keyword>
<comment type="subcellular location">
    <subcellularLocation>
        <location evidence="1">Cell membrane</location>
        <topology evidence="1">Multi-pass membrane protein</topology>
    </subcellularLocation>
</comment>
<dbReference type="InterPro" id="IPR016174">
    <property type="entry name" value="Di-haem_cyt_TM"/>
</dbReference>
<keyword evidence="9" id="KW-1185">Reference proteome</keyword>
<dbReference type="OrthoDB" id="9781740at2"/>
<feature type="domain" description="Cytochrome b561 bacterial/Ni-hydrogenase" evidence="7">
    <location>
        <begin position="14"/>
        <end position="266"/>
    </location>
</feature>
<evidence type="ECO:0000256" key="3">
    <source>
        <dbReference type="ARBA" id="ARBA00022692"/>
    </source>
</evidence>
<evidence type="ECO:0000256" key="2">
    <source>
        <dbReference type="ARBA" id="ARBA00022475"/>
    </source>
</evidence>
<dbReference type="RefSeq" id="WP_012523871.1">
    <property type="nucleotide sequence ID" value="NC_011144.1"/>
</dbReference>
<evidence type="ECO:0000313" key="8">
    <source>
        <dbReference type="EMBL" id="ACG79733.1"/>
    </source>
</evidence>
<sequence>MADKPRQGRMLIRRHSLATRTTHWINVLALGLLLMSGLQIFNAHPALYWGHASTFADPWLSIRLYETADGPRGITTLGQARFDTTGVLGWTGVEGDRRNQAFPGWATIPSYRDLASGRRWHFFFAWLFAINGLVYLAFGLLGGHIRRDLLPTRAQLSPRHVLREIADHARLRFPKGEAARTYNVLQKGSYLVVALVLLPLMVVTGLCMSPGFNAAVPWLIDLFGGRQGARSVHFICAGLIVLFVVVHLAMVVASGAWNNIRSMITGRYAVELPEARP</sequence>
<accession>B4RB88</accession>
<feature type="transmembrane region" description="Helical" evidence="6">
    <location>
        <begin position="21"/>
        <end position="41"/>
    </location>
</feature>
<evidence type="ECO:0000256" key="5">
    <source>
        <dbReference type="ARBA" id="ARBA00023136"/>
    </source>
</evidence>
<dbReference type="GO" id="GO:0022904">
    <property type="term" value="P:respiratory electron transport chain"/>
    <property type="evidence" value="ECO:0007669"/>
    <property type="project" value="InterPro"/>
</dbReference>
<dbReference type="GO" id="GO:0020037">
    <property type="term" value="F:heme binding"/>
    <property type="evidence" value="ECO:0007669"/>
    <property type="project" value="TreeGrafter"/>
</dbReference>
<keyword evidence="4 6" id="KW-1133">Transmembrane helix</keyword>
<dbReference type="HOGENOM" id="CLU_075520_1_1_5"/>
<dbReference type="Proteomes" id="UP000001868">
    <property type="component" value="Chromosome"/>
</dbReference>
<dbReference type="Pfam" id="PF01292">
    <property type="entry name" value="Ni_hydr_CYTB"/>
    <property type="match status" value="1"/>
</dbReference>
<dbReference type="GO" id="GO:0009055">
    <property type="term" value="F:electron transfer activity"/>
    <property type="evidence" value="ECO:0007669"/>
    <property type="project" value="InterPro"/>
</dbReference>
<dbReference type="eggNOG" id="COG4117">
    <property type="taxonomic scope" value="Bacteria"/>
</dbReference>
<dbReference type="STRING" id="450851.PHZ_c3324"/>
<evidence type="ECO:0000313" key="9">
    <source>
        <dbReference type="Proteomes" id="UP000001868"/>
    </source>
</evidence>
<dbReference type="Gene3D" id="1.20.950.20">
    <property type="entry name" value="Transmembrane di-heme cytochromes, Chain C"/>
    <property type="match status" value="1"/>
</dbReference>
<dbReference type="GO" id="GO:0005886">
    <property type="term" value="C:plasma membrane"/>
    <property type="evidence" value="ECO:0007669"/>
    <property type="project" value="UniProtKB-SubCell"/>
</dbReference>
<keyword evidence="5 6" id="KW-0472">Membrane</keyword>
<dbReference type="SUPFAM" id="SSF81342">
    <property type="entry name" value="Transmembrane di-heme cytochromes"/>
    <property type="match status" value="1"/>
</dbReference>